<comment type="caution">
    <text evidence="2">The sequence shown here is derived from an EMBL/GenBank/DDBJ whole genome shotgun (WGS) entry which is preliminary data.</text>
</comment>
<dbReference type="AlphaFoldDB" id="A0A8J3ZE46"/>
<organism evidence="2 3">
    <name type="scientific">Virgisporangium aurantiacum</name>
    <dbReference type="NCBI Taxonomy" id="175570"/>
    <lineage>
        <taxon>Bacteria</taxon>
        <taxon>Bacillati</taxon>
        <taxon>Actinomycetota</taxon>
        <taxon>Actinomycetes</taxon>
        <taxon>Micromonosporales</taxon>
        <taxon>Micromonosporaceae</taxon>
        <taxon>Virgisporangium</taxon>
    </lineage>
</organism>
<keyword evidence="1" id="KW-0472">Membrane</keyword>
<keyword evidence="3" id="KW-1185">Reference proteome</keyword>
<keyword evidence="1" id="KW-1133">Transmembrane helix</keyword>
<reference evidence="2" key="1">
    <citation type="submission" date="2021-01" db="EMBL/GenBank/DDBJ databases">
        <title>Whole genome shotgun sequence of Virgisporangium aurantiacum NBRC 16421.</title>
        <authorList>
            <person name="Komaki H."/>
            <person name="Tamura T."/>
        </authorList>
    </citation>
    <scope>NUCLEOTIDE SEQUENCE</scope>
    <source>
        <strain evidence="2">NBRC 16421</strain>
    </source>
</reference>
<gene>
    <name evidence="2" type="ORF">Vau01_075210</name>
</gene>
<dbReference type="Proteomes" id="UP000612585">
    <property type="component" value="Unassembled WGS sequence"/>
</dbReference>
<dbReference type="EMBL" id="BOPG01000049">
    <property type="protein sequence ID" value="GIJ60005.1"/>
    <property type="molecule type" value="Genomic_DNA"/>
</dbReference>
<proteinExistence type="predicted"/>
<sequence>MDLPVNRTAGLTVGGVVRLHYGSGMSSPESPGDLARINEGNEDSTAEIPVLVVDDAMPVAEIVTGRARVGWPNNPAPRLSHEATVPIAIPANLLGDAPAERPSLLVMVAVHGTFLAAAIALMAVLMVIAAK</sequence>
<name>A0A8J3ZE46_9ACTN</name>
<keyword evidence="1" id="KW-0812">Transmembrane</keyword>
<dbReference type="RefSeq" id="WP_204003647.1">
    <property type="nucleotide sequence ID" value="NZ_BOPG01000049.1"/>
</dbReference>
<accession>A0A8J3ZE46</accession>
<evidence type="ECO:0000256" key="1">
    <source>
        <dbReference type="SAM" id="Phobius"/>
    </source>
</evidence>
<evidence type="ECO:0000313" key="3">
    <source>
        <dbReference type="Proteomes" id="UP000612585"/>
    </source>
</evidence>
<evidence type="ECO:0000313" key="2">
    <source>
        <dbReference type="EMBL" id="GIJ60005.1"/>
    </source>
</evidence>
<feature type="transmembrane region" description="Helical" evidence="1">
    <location>
        <begin position="104"/>
        <end position="130"/>
    </location>
</feature>
<protein>
    <submittedName>
        <fullName evidence="2">Uncharacterized protein</fullName>
    </submittedName>
</protein>